<proteinExistence type="predicted"/>
<comment type="caution">
    <text evidence="1">The sequence shown here is derived from an EMBL/GenBank/DDBJ whole genome shotgun (WGS) entry which is preliminary data.</text>
</comment>
<evidence type="ECO:0000313" key="2">
    <source>
        <dbReference type="Proteomes" id="UP001162992"/>
    </source>
</evidence>
<keyword evidence="2" id="KW-1185">Reference proteome</keyword>
<protein>
    <submittedName>
        <fullName evidence="1">Uncharacterized protein</fullName>
    </submittedName>
</protein>
<dbReference type="Proteomes" id="UP001162992">
    <property type="component" value="Chromosome 15"/>
</dbReference>
<organism evidence="1 2">
    <name type="scientific">Diphasiastrum complanatum</name>
    <name type="common">Issler's clubmoss</name>
    <name type="synonym">Lycopodium complanatum</name>
    <dbReference type="NCBI Taxonomy" id="34168"/>
    <lineage>
        <taxon>Eukaryota</taxon>
        <taxon>Viridiplantae</taxon>
        <taxon>Streptophyta</taxon>
        <taxon>Embryophyta</taxon>
        <taxon>Tracheophyta</taxon>
        <taxon>Lycopodiopsida</taxon>
        <taxon>Lycopodiales</taxon>
        <taxon>Lycopodiaceae</taxon>
        <taxon>Lycopodioideae</taxon>
        <taxon>Diphasiastrum</taxon>
    </lineage>
</organism>
<reference evidence="2" key="1">
    <citation type="journal article" date="2024" name="Proc. Natl. Acad. Sci. U.S.A.">
        <title>Extraordinary preservation of gene collinearity over three hundred million years revealed in homosporous lycophytes.</title>
        <authorList>
            <person name="Li C."/>
            <person name="Wickell D."/>
            <person name="Kuo L.Y."/>
            <person name="Chen X."/>
            <person name="Nie B."/>
            <person name="Liao X."/>
            <person name="Peng D."/>
            <person name="Ji J."/>
            <person name="Jenkins J."/>
            <person name="Williams M."/>
            <person name="Shu S."/>
            <person name="Plott C."/>
            <person name="Barry K."/>
            <person name="Rajasekar S."/>
            <person name="Grimwood J."/>
            <person name="Han X."/>
            <person name="Sun S."/>
            <person name="Hou Z."/>
            <person name="He W."/>
            <person name="Dai G."/>
            <person name="Sun C."/>
            <person name="Schmutz J."/>
            <person name="Leebens-Mack J.H."/>
            <person name="Li F.W."/>
            <person name="Wang L."/>
        </authorList>
    </citation>
    <scope>NUCLEOTIDE SEQUENCE [LARGE SCALE GENOMIC DNA]</scope>
    <source>
        <strain evidence="2">cv. PW_Plant_1</strain>
    </source>
</reference>
<name>A0ACC2BJU9_DIPCM</name>
<dbReference type="EMBL" id="CM055106">
    <property type="protein sequence ID" value="KAJ7530000.1"/>
    <property type="molecule type" value="Genomic_DNA"/>
</dbReference>
<sequence>MLSLAFLSNLQASQLLTYGSSTICYKILQVLPPLPLDAHPESTCILHLAMPPVIEAQVRYTAPRSARTTTPLRDQRAEDEEKKERVYFECRINTEPSYKCTVRD</sequence>
<gene>
    <name evidence="1" type="ORF">O6H91_15G074500</name>
</gene>
<evidence type="ECO:0000313" key="1">
    <source>
        <dbReference type="EMBL" id="KAJ7530000.1"/>
    </source>
</evidence>
<accession>A0ACC2BJU9</accession>